<protein>
    <submittedName>
        <fullName evidence="1">Uncharacterized protein</fullName>
    </submittedName>
</protein>
<dbReference type="AlphaFoldDB" id="A0AAN6ZAB9"/>
<evidence type="ECO:0000313" key="2">
    <source>
        <dbReference type="Proteomes" id="UP001304895"/>
    </source>
</evidence>
<reference evidence="1" key="2">
    <citation type="submission" date="2023-05" db="EMBL/GenBank/DDBJ databases">
        <authorList>
            <consortium name="Lawrence Berkeley National Laboratory"/>
            <person name="Steindorff A."/>
            <person name="Hensen N."/>
            <person name="Bonometti L."/>
            <person name="Westerberg I."/>
            <person name="Brannstrom I.O."/>
            <person name="Guillou S."/>
            <person name="Cros-Aarteil S."/>
            <person name="Calhoun S."/>
            <person name="Haridas S."/>
            <person name="Kuo A."/>
            <person name="Mondo S."/>
            <person name="Pangilinan J."/>
            <person name="Riley R."/>
            <person name="Labutti K."/>
            <person name="Andreopoulos B."/>
            <person name="Lipzen A."/>
            <person name="Chen C."/>
            <person name="Yanf M."/>
            <person name="Daum C."/>
            <person name="Ng V."/>
            <person name="Clum A."/>
            <person name="Ohm R."/>
            <person name="Martin F."/>
            <person name="Silar P."/>
            <person name="Natvig D."/>
            <person name="Lalanne C."/>
            <person name="Gautier V."/>
            <person name="Ament-Velasquez S.L."/>
            <person name="Kruys A."/>
            <person name="Hutchinson M.I."/>
            <person name="Powell A.J."/>
            <person name="Barry K."/>
            <person name="Miller A.N."/>
            <person name="Grigoriev I.V."/>
            <person name="Debuchy R."/>
            <person name="Gladieux P."/>
            <person name="Thoren M.H."/>
            <person name="Johannesson H."/>
        </authorList>
    </citation>
    <scope>NUCLEOTIDE SEQUENCE</scope>
    <source>
        <strain evidence="1">CBS 123565</strain>
    </source>
</reference>
<organism evidence="1 2">
    <name type="scientific">Trichocladium antarcticum</name>
    <dbReference type="NCBI Taxonomy" id="1450529"/>
    <lineage>
        <taxon>Eukaryota</taxon>
        <taxon>Fungi</taxon>
        <taxon>Dikarya</taxon>
        <taxon>Ascomycota</taxon>
        <taxon>Pezizomycotina</taxon>
        <taxon>Sordariomycetes</taxon>
        <taxon>Sordariomycetidae</taxon>
        <taxon>Sordariales</taxon>
        <taxon>Chaetomiaceae</taxon>
        <taxon>Trichocladium</taxon>
    </lineage>
</organism>
<gene>
    <name evidence="1" type="ORF">BT67DRAFT_212956</name>
</gene>
<comment type="caution">
    <text evidence="1">The sequence shown here is derived from an EMBL/GenBank/DDBJ whole genome shotgun (WGS) entry which is preliminary data.</text>
</comment>
<keyword evidence="2" id="KW-1185">Reference proteome</keyword>
<name>A0AAN6ZAB9_9PEZI</name>
<sequence length="192" mass="22200">MVLRRRSNPVQSQHRHLWCCSELQTRNAWPEVTQVGPCQQIPENLDWQNSTLVQVPQYQDLAESVTSAITRRRTTAQLGFISLDPTALSATRPKSSKLPAEACCFVKLRLGWRSKYMDAGLGYRHRIDKRLINRRGAIPVLKFSRYKLPRCPLQTTSIGFCYQHRSCTSNPPTFRIQTFWKLDTFEQTTDSN</sequence>
<evidence type="ECO:0000313" key="1">
    <source>
        <dbReference type="EMBL" id="KAK4130671.1"/>
    </source>
</evidence>
<proteinExistence type="predicted"/>
<reference evidence="1" key="1">
    <citation type="journal article" date="2023" name="Mol. Phylogenet. Evol.">
        <title>Genome-scale phylogeny and comparative genomics of the fungal order Sordariales.</title>
        <authorList>
            <person name="Hensen N."/>
            <person name="Bonometti L."/>
            <person name="Westerberg I."/>
            <person name="Brannstrom I.O."/>
            <person name="Guillou S."/>
            <person name="Cros-Aarteil S."/>
            <person name="Calhoun S."/>
            <person name="Haridas S."/>
            <person name="Kuo A."/>
            <person name="Mondo S."/>
            <person name="Pangilinan J."/>
            <person name="Riley R."/>
            <person name="LaButti K."/>
            <person name="Andreopoulos B."/>
            <person name="Lipzen A."/>
            <person name="Chen C."/>
            <person name="Yan M."/>
            <person name="Daum C."/>
            <person name="Ng V."/>
            <person name="Clum A."/>
            <person name="Steindorff A."/>
            <person name="Ohm R.A."/>
            <person name="Martin F."/>
            <person name="Silar P."/>
            <person name="Natvig D.O."/>
            <person name="Lalanne C."/>
            <person name="Gautier V."/>
            <person name="Ament-Velasquez S.L."/>
            <person name="Kruys A."/>
            <person name="Hutchinson M.I."/>
            <person name="Powell A.J."/>
            <person name="Barry K."/>
            <person name="Miller A.N."/>
            <person name="Grigoriev I.V."/>
            <person name="Debuchy R."/>
            <person name="Gladieux P."/>
            <person name="Hiltunen Thoren M."/>
            <person name="Johannesson H."/>
        </authorList>
    </citation>
    <scope>NUCLEOTIDE SEQUENCE</scope>
    <source>
        <strain evidence="1">CBS 123565</strain>
    </source>
</reference>
<dbReference type="Proteomes" id="UP001304895">
    <property type="component" value="Unassembled WGS sequence"/>
</dbReference>
<dbReference type="EMBL" id="MU853433">
    <property type="protein sequence ID" value="KAK4130671.1"/>
    <property type="molecule type" value="Genomic_DNA"/>
</dbReference>
<accession>A0AAN6ZAB9</accession>